<evidence type="ECO:0000256" key="3">
    <source>
        <dbReference type="ARBA" id="ARBA00022694"/>
    </source>
</evidence>
<feature type="binding site" evidence="9">
    <location>
        <position position="137"/>
    </location>
    <ligand>
        <name>ATP</name>
        <dbReference type="ChEBI" id="CHEBI:30616"/>
    </ligand>
</feature>
<dbReference type="EC" id="2.8.1.13" evidence="9"/>
<dbReference type="SUPFAM" id="SSF52402">
    <property type="entry name" value="Adenine nucleotide alpha hydrolases-like"/>
    <property type="match status" value="1"/>
</dbReference>
<gene>
    <name evidence="9" type="primary">mnmA</name>
    <name evidence="12" type="ORF">GEMMAAP_06310</name>
</gene>
<evidence type="ECO:0000313" key="12">
    <source>
        <dbReference type="EMBL" id="AMW04566.1"/>
    </source>
</evidence>
<feature type="domain" description="tRNA-specific 2-thiouridylase MnmA-like C-terminal" evidence="10">
    <location>
        <begin position="294"/>
        <end position="366"/>
    </location>
</feature>
<keyword evidence="7" id="KW-1015">Disulfide bond</keyword>
<evidence type="ECO:0000256" key="6">
    <source>
        <dbReference type="ARBA" id="ARBA00022884"/>
    </source>
</evidence>
<sequence length="387" mass="41189">MTPSPALPFTPQKGDRVLVAMSGGVDSSVAAALLVDAGCDVVGVTMKLHGDGADVPDRPCCSLDATSDARRVCETLGIPHYVTNLVDNFGHDVLDDFVQEYARGRTPIPCVRCNTFTKFRDLLVKADAIDAPWLATGHYARMGRVGDSAVMLRGLDAGKDQSYFLWGIDRPVLDRLVLPIGTQTKAETRDIARRFGLRTAEKIESQDICFVPDGDHVRVIAEHLGADAPALQPGPLRLASGEVVGEHQGFARYTIGQRKGLPGGFADPMFVVEIVPAERAVVIGPREALLGRGVEAREVNWLADAPRVGAPIQVQVRNRARPSAATVVRLDGDGIELALDEPIQAISPGQSLVMYDGDVVLGGGVIERGMAGAAPVARTRSLPLLAG</sequence>
<dbReference type="STRING" id="1379270.GEMMAAP_06310"/>
<dbReference type="OrthoDB" id="9800696at2"/>
<evidence type="ECO:0000256" key="1">
    <source>
        <dbReference type="ARBA" id="ARBA00022555"/>
    </source>
</evidence>
<dbReference type="InterPro" id="IPR004506">
    <property type="entry name" value="MnmA-like"/>
</dbReference>
<dbReference type="Gene3D" id="2.30.30.280">
    <property type="entry name" value="Adenine nucleotide alpha hydrolases-like domains"/>
    <property type="match status" value="1"/>
</dbReference>
<dbReference type="Gene3D" id="3.40.50.620">
    <property type="entry name" value="HUPs"/>
    <property type="match status" value="1"/>
</dbReference>
<evidence type="ECO:0000256" key="4">
    <source>
        <dbReference type="ARBA" id="ARBA00022741"/>
    </source>
</evidence>
<evidence type="ECO:0000259" key="11">
    <source>
        <dbReference type="Pfam" id="PF20259"/>
    </source>
</evidence>
<feature type="site" description="Interaction with tRNA" evidence="9">
    <location>
        <position position="350"/>
    </location>
</feature>
<feature type="active site" description="Nucleophile" evidence="9">
    <location>
        <position position="113"/>
    </location>
</feature>
<dbReference type="Pfam" id="PF20259">
    <property type="entry name" value="tRNA_Me_trans_M"/>
    <property type="match status" value="1"/>
</dbReference>
<dbReference type="GO" id="GO:0103016">
    <property type="term" value="F:tRNA-uridine 2-sulfurtransferase activity"/>
    <property type="evidence" value="ECO:0007669"/>
    <property type="project" value="UniProtKB-EC"/>
</dbReference>
<keyword evidence="1 9" id="KW-0820">tRNA-binding</keyword>
<evidence type="ECO:0000256" key="5">
    <source>
        <dbReference type="ARBA" id="ARBA00022840"/>
    </source>
</evidence>
<dbReference type="Proteomes" id="UP000076404">
    <property type="component" value="Chromosome"/>
</dbReference>
<dbReference type="InterPro" id="IPR046885">
    <property type="entry name" value="MnmA-like_C"/>
</dbReference>
<dbReference type="HAMAP" id="MF_00144">
    <property type="entry name" value="tRNA_thiouridyl_MnmA"/>
    <property type="match status" value="1"/>
</dbReference>
<dbReference type="Pfam" id="PF20258">
    <property type="entry name" value="tRNA_Me_trans_C"/>
    <property type="match status" value="1"/>
</dbReference>
<dbReference type="GO" id="GO:0002143">
    <property type="term" value="P:tRNA wobble position uridine thiolation"/>
    <property type="evidence" value="ECO:0007669"/>
    <property type="project" value="TreeGrafter"/>
</dbReference>
<reference evidence="12 13" key="2">
    <citation type="journal article" date="2016" name="Environ. Microbiol. Rep.">
        <title>Metagenomic evidence for the presence of phototrophic Gemmatimonadetes bacteria in diverse environments.</title>
        <authorList>
            <person name="Zeng Y."/>
            <person name="Baumbach J."/>
            <person name="Barbosa E.G."/>
            <person name="Azevedo V."/>
            <person name="Zhang C."/>
            <person name="Koblizek M."/>
        </authorList>
    </citation>
    <scope>NUCLEOTIDE SEQUENCE [LARGE SCALE GENOMIC DNA]</scope>
    <source>
        <strain evidence="12 13">AP64</strain>
    </source>
</reference>
<dbReference type="AlphaFoldDB" id="A0A143BHP4"/>
<evidence type="ECO:0000256" key="7">
    <source>
        <dbReference type="ARBA" id="ARBA00023157"/>
    </source>
</evidence>
<keyword evidence="9" id="KW-0963">Cytoplasm</keyword>
<evidence type="ECO:0000256" key="8">
    <source>
        <dbReference type="ARBA" id="ARBA00051542"/>
    </source>
</evidence>
<keyword evidence="13" id="KW-1185">Reference proteome</keyword>
<comment type="similarity">
    <text evidence="9">Belongs to the MnmA/TRMU family.</text>
</comment>
<comment type="subcellular location">
    <subcellularLocation>
        <location evidence="9">Cytoplasm</location>
    </subcellularLocation>
</comment>
<feature type="active site" description="Cysteine persulfide intermediate" evidence="9">
    <location>
        <position position="209"/>
    </location>
</feature>
<keyword evidence="4 9" id="KW-0547">Nucleotide-binding</keyword>
<name>A0A143BHP4_9BACT</name>
<protein>
    <recommendedName>
        <fullName evidence="9">tRNA-specific 2-thiouridylase MnmA</fullName>
        <ecNumber evidence="9">2.8.1.13</ecNumber>
    </recommendedName>
</protein>
<feature type="binding site" evidence="9">
    <location>
        <position position="46"/>
    </location>
    <ligand>
        <name>ATP</name>
        <dbReference type="ChEBI" id="CHEBI:30616"/>
    </ligand>
</feature>
<dbReference type="PANTHER" id="PTHR11933">
    <property type="entry name" value="TRNA 5-METHYLAMINOMETHYL-2-THIOURIDYLATE -METHYLTRANSFERASE"/>
    <property type="match status" value="1"/>
</dbReference>
<dbReference type="NCBIfam" id="NF001138">
    <property type="entry name" value="PRK00143.1"/>
    <property type="match status" value="1"/>
</dbReference>
<evidence type="ECO:0000256" key="2">
    <source>
        <dbReference type="ARBA" id="ARBA00022679"/>
    </source>
</evidence>
<reference evidence="12 13" key="1">
    <citation type="journal article" date="2014" name="Proc. Natl. Acad. Sci. U.S.A.">
        <title>Functional type 2 photosynthetic reaction centers found in the rare bacterial phylum Gemmatimonadetes.</title>
        <authorList>
            <person name="Zeng Y."/>
            <person name="Feng F."/>
            <person name="Medova H."/>
            <person name="Dean J."/>
            <person name="Koblizek M."/>
        </authorList>
    </citation>
    <scope>NUCLEOTIDE SEQUENCE [LARGE SCALE GENOMIC DNA]</scope>
    <source>
        <strain evidence="12 13">AP64</strain>
    </source>
</reference>
<dbReference type="eggNOG" id="COG0482">
    <property type="taxonomic scope" value="Bacteria"/>
</dbReference>
<keyword evidence="5 9" id="KW-0067">ATP-binding</keyword>
<dbReference type="GO" id="GO:0005737">
    <property type="term" value="C:cytoplasm"/>
    <property type="evidence" value="ECO:0007669"/>
    <property type="project" value="UniProtKB-SubCell"/>
</dbReference>
<dbReference type="NCBIfam" id="TIGR00420">
    <property type="entry name" value="trmU"/>
    <property type="match status" value="1"/>
</dbReference>
<feature type="region of interest" description="Interaction with tRNA" evidence="9">
    <location>
        <begin position="159"/>
        <end position="161"/>
    </location>
</feature>
<dbReference type="InterPro" id="IPR023382">
    <property type="entry name" value="MnmA-like_central_sf"/>
</dbReference>
<evidence type="ECO:0000313" key="13">
    <source>
        <dbReference type="Proteomes" id="UP000076404"/>
    </source>
</evidence>
<dbReference type="KEGG" id="gph:GEMMAAP_06310"/>
<keyword evidence="2 9" id="KW-0808">Transferase</keyword>
<dbReference type="Pfam" id="PF03054">
    <property type="entry name" value="tRNA_Me_trans"/>
    <property type="match status" value="1"/>
</dbReference>
<accession>A0A143BHP4</accession>
<dbReference type="GO" id="GO:0005524">
    <property type="term" value="F:ATP binding"/>
    <property type="evidence" value="ECO:0007669"/>
    <property type="project" value="UniProtKB-KW"/>
</dbReference>
<feature type="domain" description="tRNA-specific 2-thiouridylase MnmA-like central" evidence="11">
    <location>
        <begin position="233"/>
        <end position="284"/>
    </location>
</feature>
<evidence type="ECO:0000256" key="9">
    <source>
        <dbReference type="HAMAP-Rule" id="MF_00144"/>
    </source>
</evidence>
<comment type="function">
    <text evidence="9">Catalyzes the 2-thiolation of uridine at the wobble position (U34) of tRNA, leading to the formation of s(2)U34.</text>
</comment>
<dbReference type="InterPro" id="IPR046884">
    <property type="entry name" value="MnmA-like_central"/>
</dbReference>
<organism evidence="12 13">
    <name type="scientific">Gemmatimonas phototrophica</name>
    <dbReference type="NCBI Taxonomy" id="1379270"/>
    <lineage>
        <taxon>Bacteria</taxon>
        <taxon>Pseudomonadati</taxon>
        <taxon>Gemmatimonadota</taxon>
        <taxon>Gemmatimonadia</taxon>
        <taxon>Gemmatimonadales</taxon>
        <taxon>Gemmatimonadaceae</taxon>
        <taxon>Gemmatimonas</taxon>
    </lineage>
</organism>
<dbReference type="PANTHER" id="PTHR11933:SF5">
    <property type="entry name" value="MITOCHONDRIAL TRNA-SPECIFIC 2-THIOURIDYLASE 1"/>
    <property type="match status" value="1"/>
</dbReference>
<proteinExistence type="inferred from homology"/>
<dbReference type="CDD" id="cd01998">
    <property type="entry name" value="MnmA_TRMU-like"/>
    <property type="match status" value="1"/>
</dbReference>
<dbReference type="GO" id="GO:0000049">
    <property type="term" value="F:tRNA binding"/>
    <property type="evidence" value="ECO:0007669"/>
    <property type="project" value="UniProtKB-KW"/>
</dbReference>
<keyword evidence="3 9" id="KW-0819">tRNA processing</keyword>
<keyword evidence="6 9" id="KW-0694">RNA-binding</keyword>
<feature type="site" description="Interaction with tRNA" evidence="9">
    <location>
        <position position="138"/>
    </location>
</feature>
<comment type="catalytic activity">
    <reaction evidence="8 9">
        <text>S-sulfanyl-L-cysteinyl-[protein] + uridine(34) in tRNA + AH2 + ATP = 2-thiouridine(34) in tRNA + L-cysteinyl-[protein] + A + AMP + diphosphate + H(+)</text>
        <dbReference type="Rhea" id="RHEA:47032"/>
        <dbReference type="Rhea" id="RHEA-COMP:10131"/>
        <dbReference type="Rhea" id="RHEA-COMP:11726"/>
        <dbReference type="Rhea" id="RHEA-COMP:11727"/>
        <dbReference type="Rhea" id="RHEA-COMP:11728"/>
        <dbReference type="ChEBI" id="CHEBI:13193"/>
        <dbReference type="ChEBI" id="CHEBI:15378"/>
        <dbReference type="ChEBI" id="CHEBI:17499"/>
        <dbReference type="ChEBI" id="CHEBI:29950"/>
        <dbReference type="ChEBI" id="CHEBI:30616"/>
        <dbReference type="ChEBI" id="CHEBI:33019"/>
        <dbReference type="ChEBI" id="CHEBI:61963"/>
        <dbReference type="ChEBI" id="CHEBI:65315"/>
        <dbReference type="ChEBI" id="CHEBI:87170"/>
        <dbReference type="ChEBI" id="CHEBI:456215"/>
        <dbReference type="EC" id="2.8.1.13"/>
    </reaction>
</comment>
<dbReference type="InterPro" id="IPR014729">
    <property type="entry name" value="Rossmann-like_a/b/a_fold"/>
</dbReference>
<dbReference type="RefSeq" id="WP_053334332.1">
    <property type="nucleotide sequence ID" value="NZ_CP011454.1"/>
</dbReference>
<dbReference type="EMBL" id="CP011454">
    <property type="protein sequence ID" value="AMW04566.1"/>
    <property type="molecule type" value="Genomic_DNA"/>
</dbReference>
<dbReference type="Gene3D" id="2.40.30.10">
    <property type="entry name" value="Translation factors"/>
    <property type="match status" value="1"/>
</dbReference>
<evidence type="ECO:0000259" key="10">
    <source>
        <dbReference type="Pfam" id="PF20258"/>
    </source>
</evidence>
<feature type="binding site" evidence="9">
    <location>
        <begin position="20"/>
        <end position="27"/>
    </location>
    <ligand>
        <name>ATP</name>
        <dbReference type="ChEBI" id="CHEBI:30616"/>
    </ligand>
</feature>
<comment type="caution">
    <text evidence="9">Lacks conserved residue(s) required for the propagation of feature annotation.</text>
</comment>